<gene>
    <name evidence="1" type="ORF">KSP40_PGU021146</name>
</gene>
<dbReference type="Pfam" id="PF05056">
    <property type="entry name" value="DUF674"/>
    <property type="match status" value="1"/>
</dbReference>
<sequence>MSTIPVRFMIDRAKKRVVFAEAGSDFVDVLFSFLTLPLASIVRLLDKQSGLGSLDTLYESVERLDAKHFQTEACKEMLLNPRSASARLCEGLKIKGIHDPDPRNFFTCGEIDCLTQSKSYYTYNSKCLCSRCGKLMGKTLQWPEEKSGEGGIFVNDKVNFMITDDLQVIPSSLPKGLSLFKEIQIKNPSKLEERVIDFGKEEILNLLKRSFVTTNLLTDVCFPDACVQASAGFFVPKKDESFDNKAEQEISLIKLILNKENKNILYAEVGVDFIDLLFSFLNFPLGAVLRAPDNLSLGGCIKNLYSSAESMGLEYFKSEIHRNMLLDPQLPAFSSCNMNQILQLEDIPLEETLITVKSCLKCYVDNGYKAIGSAPCKHGIQYAHIIEWNPKSAKTMSFADEAFIVGSQKYMISDNLDVSPLSIITAVGSGMNLPISDMAVKEISFDNVKAWPLLGAMLISKTVLTDALVWFPY</sequence>
<protein>
    <recommendedName>
        <fullName evidence="3">DUF674 family protein</fullName>
    </recommendedName>
</protein>
<dbReference type="Proteomes" id="UP001412067">
    <property type="component" value="Unassembled WGS sequence"/>
</dbReference>
<evidence type="ECO:0008006" key="3">
    <source>
        <dbReference type="Google" id="ProtNLM"/>
    </source>
</evidence>
<reference evidence="1 2" key="1">
    <citation type="journal article" date="2022" name="Nat. Plants">
        <title>Genomes of leafy and leafless Platanthera orchids illuminate the evolution of mycoheterotrophy.</title>
        <authorList>
            <person name="Li M.H."/>
            <person name="Liu K.W."/>
            <person name="Li Z."/>
            <person name="Lu H.C."/>
            <person name="Ye Q.L."/>
            <person name="Zhang D."/>
            <person name="Wang J.Y."/>
            <person name="Li Y.F."/>
            <person name="Zhong Z.M."/>
            <person name="Liu X."/>
            <person name="Yu X."/>
            <person name="Liu D.K."/>
            <person name="Tu X.D."/>
            <person name="Liu B."/>
            <person name="Hao Y."/>
            <person name="Liao X.Y."/>
            <person name="Jiang Y.T."/>
            <person name="Sun W.H."/>
            <person name="Chen J."/>
            <person name="Chen Y.Q."/>
            <person name="Ai Y."/>
            <person name="Zhai J.W."/>
            <person name="Wu S.S."/>
            <person name="Zhou Z."/>
            <person name="Hsiao Y.Y."/>
            <person name="Wu W.L."/>
            <person name="Chen Y.Y."/>
            <person name="Lin Y.F."/>
            <person name="Hsu J.L."/>
            <person name="Li C.Y."/>
            <person name="Wang Z.W."/>
            <person name="Zhao X."/>
            <person name="Zhong W.Y."/>
            <person name="Ma X.K."/>
            <person name="Ma L."/>
            <person name="Huang J."/>
            <person name="Chen G.Z."/>
            <person name="Huang M.Z."/>
            <person name="Huang L."/>
            <person name="Peng D.H."/>
            <person name="Luo Y.B."/>
            <person name="Zou S.Q."/>
            <person name="Chen S.P."/>
            <person name="Lan S."/>
            <person name="Tsai W.C."/>
            <person name="Van de Peer Y."/>
            <person name="Liu Z.J."/>
        </authorList>
    </citation>
    <scope>NUCLEOTIDE SEQUENCE [LARGE SCALE GENOMIC DNA]</scope>
    <source>
        <strain evidence="1">Lor288</strain>
    </source>
</reference>
<dbReference type="PANTHER" id="PTHR33103">
    <property type="entry name" value="OS01G0153900 PROTEIN"/>
    <property type="match status" value="1"/>
</dbReference>
<proteinExistence type="predicted"/>
<keyword evidence="2" id="KW-1185">Reference proteome</keyword>
<dbReference type="InterPro" id="IPR007750">
    <property type="entry name" value="DUF674"/>
</dbReference>
<dbReference type="EMBL" id="JBBWWR010000006">
    <property type="protein sequence ID" value="KAK8964970.1"/>
    <property type="molecule type" value="Genomic_DNA"/>
</dbReference>
<evidence type="ECO:0000313" key="1">
    <source>
        <dbReference type="EMBL" id="KAK8964970.1"/>
    </source>
</evidence>
<comment type="caution">
    <text evidence="1">The sequence shown here is derived from an EMBL/GenBank/DDBJ whole genome shotgun (WGS) entry which is preliminary data.</text>
</comment>
<organism evidence="1 2">
    <name type="scientific">Platanthera guangdongensis</name>
    <dbReference type="NCBI Taxonomy" id="2320717"/>
    <lineage>
        <taxon>Eukaryota</taxon>
        <taxon>Viridiplantae</taxon>
        <taxon>Streptophyta</taxon>
        <taxon>Embryophyta</taxon>
        <taxon>Tracheophyta</taxon>
        <taxon>Spermatophyta</taxon>
        <taxon>Magnoliopsida</taxon>
        <taxon>Liliopsida</taxon>
        <taxon>Asparagales</taxon>
        <taxon>Orchidaceae</taxon>
        <taxon>Orchidoideae</taxon>
        <taxon>Orchideae</taxon>
        <taxon>Orchidinae</taxon>
        <taxon>Platanthera</taxon>
    </lineage>
</organism>
<dbReference type="PANTHER" id="PTHR33103:SF27">
    <property type="entry name" value="OS04G0594700 PROTEIN"/>
    <property type="match status" value="1"/>
</dbReference>
<evidence type="ECO:0000313" key="2">
    <source>
        <dbReference type="Proteomes" id="UP001412067"/>
    </source>
</evidence>
<accession>A0ABR2MN71</accession>
<name>A0ABR2MN71_9ASPA</name>